<dbReference type="PROSITE" id="PS50011">
    <property type="entry name" value="PROTEIN_KINASE_DOM"/>
    <property type="match status" value="1"/>
</dbReference>
<dbReference type="GO" id="GO:0005524">
    <property type="term" value="F:ATP binding"/>
    <property type="evidence" value="ECO:0007669"/>
    <property type="project" value="InterPro"/>
</dbReference>
<evidence type="ECO:0000313" key="5">
    <source>
        <dbReference type="Proteomes" id="UP001157418"/>
    </source>
</evidence>
<dbReference type="Proteomes" id="UP001157418">
    <property type="component" value="Unassembled WGS sequence"/>
</dbReference>
<evidence type="ECO:0000259" key="3">
    <source>
        <dbReference type="PROSITE" id="PS50011"/>
    </source>
</evidence>
<organism evidence="4 5">
    <name type="scientific">Lactuca virosa</name>
    <dbReference type="NCBI Taxonomy" id="75947"/>
    <lineage>
        <taxon>Eukaryota</taxon>
        <taxon>Viridiplantae</taxon>
        <taxon>Streptophyta</taxon>
        <taxon>Embryophyta</taxon>
        <taxon>Tracheophyta</taxon>
        <taxon>Spermatophyta</taxon>
        <taxon>Magnoliopsida</taxon>
        <taxon>eudicotyledons</taxon>
        <taxon>Gunneridae</taxon>
        <taxon>Pentapetalae</taxon>
        <taxon>asterids</taxon>
        <taxon>campanulids</taxon>
        <taxon>Asterales</taxon>
        <taxon>Asteraceae</taxon>
        <taxon>Cichorioideae</taxon>
        <taxon>Cichorieae</taxon>
        <taxon>Lactucinae</taxon>
        <taxon>Lactuca</taxon>
    </lineage>
</organism>
<feature type="region of interest" description="Disordered" evidence="2">
    <location>
        <begin position="134"/>
        <end position="167"/>
    </location>
</feature>
<feature type="compositionally biased region" description="Polar residues" evidence="2">
    <location>
        <begin position="143"/>
        <end position="167"/>
    </location>
</feature>
<keyword evidence="5" id="KW-1185">Reference proteome</keyword>
<comment type="subcellular location">
    <subcellularLocation>
        <location evidence="1">Membrane</location>
        <topology evidence="1">Single-pass type I membrane protein</topology>
    </subcellularLocation>
</comment>
<gene>
    <name evidence="4" type="ORF">LVIROSA_LOCUS20944</name>
</gene>
<dbReference type="EMBL" id="CAKMRJ010003543">
    <property type="protein sequence ID" value="CAH1434422.1"/>
    <property type="molecule type" value="Genomic_DNA"/>
</dbReference>
<sequence length="167" mass="18815">MAPEYALWGFLTYKADVYSFGVLALEIIAGKSNMKYQPNEDCFCLLDQAVLLKQKGRLIDLVDPRLGSEFNKKEAVGMLKIALLCTNQSPGLRPTMSEVVNMLEGHTKIKEPNVDVIMSEEELRFQELGKTFEEMQSHDSEQTEISIKPTSSNSNDLYPDSQISEKC</sequence>
<evidence type="ECO:0000256" key="1">
    <source>
        <dbReference type="ARBA" id="ARBA00004479"/>
    </source>
</evidence>
<name>A0AAU9N6N3_9ASTR</name>
<proteinExistence type="predicted"/>
<dbReference type="AlphaFoldDB" id="A0AAU9N6N3"/>
<dbReference type="InterPro" id="IPR011009">
    <property type="entry name" value="Kinase-like_dom_sf"/>
</dbReference>
<dbReference type="InterPro" id="IPR051824">
    <property type="entry name" value="LRR_Rcpt-Like_S/T_Kinase"/>
</dbReference>
<protein>
    <recommendedName>
        <fullName evidence="3">Protein kinase domain-containing protein</fullName>
    </recommendedName>
</protein>
<dbReference type="PANTHER" id="PTHR48006:SF66">
    <property type="entry name" value="PROTEIN KINASE DOMAIN-CONTAINING PROTEIN"/>
    <property type="match status" value="1"/>
</dbReference>
<feature type="domain" description="Protein kinase" evidence="3">
    <location>
        <begin position="1"/>
        <end position="109"/>
    </location>
</feature>
<reference evidence="4 5" key="1">
    <citation type="submission" date="2022-01" db="EMBL/GenBank/DDBJ databases">
        <authorList>
            <person name="Xiong W."/>
            <person name="Schranz E."/>
        </authorList>
    </citation>
    <scope>NUCLEOTIDE SEQUENCE [LARGE SCALE GENOMIC DNA]</scope>
</reference>
<dbReference type="GO" id="GO:0016020">
    <property type="term" value="C:membrane"/>
    <property type="evidence" value="ECO:0007669"/>
    <property type="project" value="UniProtKB-SubCell"/>
</dbReference>
<dbReference type="Pfam" id="PF07714">
    <property type="entry name" value="PK_Tyr_Ser-Thr"/>
    <property type="match status" value="1"/>
</dbReference>
<dbReference type="PANTHER" id="PTHR48006">
    <property type="entry name" value="LEUCINE-RICH REPEAT-CONTAINING PROTEIN DDB_G0281931-RELATED"/>
    <property type="match status" value="1"/>
</dbReference>
<evidence type="ECO:0000313" key="4">
    <source>
        <dbReference type="EMBL" id="CAH1434422.1"/>
    </source>
</evidence>
<dbReference type="GO" id="GO:0004672">
    <property type="term" value="F:protein kinase activity"/>
    <property type="evidence" value="ECO:0007669"/>
    <property type="project" value="InterPro"/>
</dbReference>
<dbReference type="InterPro" id="IPR000719">
    <property type="entry name" value="Prot_kinase_dom"/>
</dbReference>
<dbReference type="InterPro" id="IPR001245">
    <property type="entry name" value="Ser-Thr/Tyr_kinase_cat_dom"/>
</dbReference>
<dbReference type="SUPFAM" id="SSF56112">
    <property type="entry name" value="Protein kinase-like (PK-like)"/>
    <property type="match status" value="1"/>
</dbReference>
<comment type="caution">
    <text evidence="4">The sequence shown here is derived from an EMBL/GenBank/DDBJ whole genome shotgun (WGS) entry which is preliminary data.</text>
</comment>
<accession>A0AAU9N6N3</accession>
<evidence type="ECO:0000256" key="2">
    <source>
        <dbReference type="SAM" id="MobiDB-lite"/>
    </source>
</evidence>
<dbReference type="Gene3D" id="1.10.510.10">
    <property type="entry name" value="Transferase(Phosphotransferase) domain 1"/>
    <property type="match status" value="1"/>
</dbReference>